<dbReference type="GO" id="GO:0009279">
    <property type="term" value="C:cell outer membrane"/>
    <property type="evidence" value="ECO:0007669"/>
    <property type="project" value="UniProtKB-SubCell"/>
</dbReference>
<dbReference type="Gene3D" id="2.40.170.20">
    <property type="entry name" value="TonB-dependent receptor, beta-barrel domain"/>
    <property type="match status" value="1"/>
</dbReference>
<evidence type="ECO:0000256" key="4">
    <source>
        <dbReference type="ARBA" id="ARBA00022692"/>
    </source>
</evidence>
<organism evidence="10 11">
    <name type="scientific">Bergeyella zoohelcum</name>
    <dbReference type="NCBI Taxonomy" id="1015"/>
    <lineage>
        <taxon>Bacteria</taxon>
        <taxon>Pseudomonadati</taxon>
        <taxon>Bacteroidota</taxon>
        <taxon>Flavobacteriia</taxon>
        <taxon>Flavobacteriales</taxon>
        <taxon>Weeksellaceae</taxon>
        <taxon>Bergeyella</taxon>
    </lineage>
</organism>
<evidence type="ECO:0000256" key="3">
    <source>
        <dbReference type="ARBA" id="ARBA00022452"/>
    </source>
</evidence>
<protein>
    <submittedName>
        <fullName evidence="10">Ribosome-binding factor A</fullName>
    </submittedName>
</protein>
<comment type="caution">
    <text evidence="10">The sequence shown here is derived from an EMBL/GenBank/DDBJ whole genome shotgun (WGS) entry which is preliminary data.</text>
</comment>
<dbReference type="PANTHER" id="PTHR30069:SF29">
    <property type="entry name" value="HEMOGLOBIN AND HEMOGLOBIN-HAPTOGLOBIN-BINDING PROTEIN 1-RELATED"/>
    <property type="match status" value="1"/>
</dbReference>
<keyword evidence="6 8" id="KW-0472">Membrane</keyword>
<gene>
    <name evidence="10" type="primary">btuB_1</name>
    <name evidence="10" type="ORF">NCTC12929_01337</name>
</gene>
<dbReference type="InterPro" id="IPR039426">
    <property type="entry name" value="TonB-dep_rcpt-like"/>
</dbReference>
<evidence type="ECO:0000256" key="7">
    <source>
        <dbReference type="ARBA" id="ARBA00023237"/>
    </source>
</evidence>
<dbReference type="GO" id="GO:0044718">
    <property type="term" value="P:siderophore transmembrane transport"/>
    <property type="evidence" value="ECO:0007669"/>
    <property type="project" value="TreeGrafter"/>
</dbReference>
<comment type="subcellular location">
    <subcellularLocation>
        <location evidence="1 8">Cell outer membrane</location>
        <topology evidence="1 8">Multi-pass membrane protein</topology>
    </subcellularLocation>
</comment>
<dbReference type="InterPro" id="IPR012910">
    <property type="entry name" value="Plug_dom"/>
</dbReference>
<dbReference type="PANTHER" id="PTHR30069">
    <property type="entry name" value="TONB-DEPENDENT OUTER MEMBRANE RECEPTOR"/>
    <property type="match status" value="1"/>
</dbReference>
<evidence type="ECO:0000256" key="2">
    <source>
        <dbReference type="ARBA" id="ARBA00022448"/>
    </source>
</evidence>
<dbReference type="AlphaFoldDB" id="A0A7Z8YR37"/>
<reference evidence="10 11" key="1">
    <citation type="submission" date="2018-11" db="EMBL/GenBank/DDBJ databases">
        <authorList>
            <consortium name="Pathogen Informatics"/>
        </authorList>
    </citation>
    <scope>NUCLEOTIDE SEQUENCE [LARGE SCALE GENOMIC DNA]</scope>
    <source>
        <strain evidence="10 11">NCTC12929</strain>
    </source>
</reference>
<evidence type="ECO:0000256" key="1">
    <source>
        <dbReference type="ARBA" id="ARBA00004571"/>
    </source>
</evidence>
<dbReference type="InterPro" id="IPR037066">
    <property type="entry name" value="Plug_dom_sf"/>
</dbReference>
<comment type="similarity">
    <text evidence="8">Belongs to the TonB-dependent receptor family.</text>
</comment>
<dbReference type="InterPro" id="IPR036942">
    <property type="entry name" value="Beta-barrel_TonB_sf"/>
</dbReference>
<evidence type="ECO:0000256" key="6">
    <source>
        <dbReference type="ARBA" id="ARBA00023136"/>
    </source>
</evidence>
<dbReference type="RefSeq" id="WP_125151260.1">
    <property type="nucleotide sequence ID" value="NZ_UYIV01000001.1"/>
</dbReference>
<dbReference type="GO" id="GO:0015344">
    <property type="term" value="F:siderophore uptake transmembrane transporter activity"/>
    <property type="evidence" value="ECO:0007669"/>
    <property type="project" value="TreeGrafter"/>
</dbReference>
<dbReference type="EMBL" id="UYIV01000001">
    <property type="protein sequence ID" value="VDH04231.1"/>
    <property type="molecule type" value="Genomic_DNA"/>
</dbReference>
<evidence type="ECO:0000313" key="11">
    <source>
        <dbReference type="Proteomes" id="UP000270205"/>
    </source>
</evidence>
<evidence type="ECO:0000256" key="8">
    <source>
        <dbReference type="PROSITE-ProRule" id="PRU01360"/>
    </source>
</evidence>
<dbReference type="PROSITE" id="PS52016">
    <property type="entry name" value="TONB_DEPENDENT_REC_3"/>
    <property type="match status" value="1"/>
</dbReference>
<keyword evidence="7 8" id="KW-0998">Cell outer membrane</keyword>
<accession>A0A7Z8YR37</accession>
<keyword evidence="4 8" id="KW-0812">Transmembrane</keyword>
<keyword evidence="5" id="KW-0732">Signal</keyword>
<dbReference type="SUPFAM" id="SSF56935">
    <property type="entry name" value="Porins"/>
    <property type="match status" value="1"/>
</dbReference>
<evidence type="ECO:0000256" key="5">
    <source>
        <dbReference type="ARBA" id="ARBA00022729"/>
    </source>
</evidence>
<keyword evidence="3 8" id="KW-1134">Transmembrane beta strand</keyword>
<dbReference type="Pfam" id="PF07715">
    <property type="entry name" value="Plug"/>
    <property type="match status" value="1"/>
</dbReference>
<evidence type="ECO:0000313" key="10">
    <source>
        <dbReference type="EMBL" id="VDH04231.1"/>
    </source>
</evidence>
<name>A0A7Z8YR37_9FLAO</name>
<keyword evidence="2 8" id="KW-0813">Transport</keyword>
<sequence length="722" mass="82323">MMKKTAIIFGLISISVFAQKNEKVKEIEEIVLHKPIPIKEKLEREGFAVNVVETKDMVIRNIQTTELLDRTAGLRLRQDGGLGSRINFNINGMTGNAIKIFIDGVPATNYGRSFSVNSIPPALIERIEVYKGVVPGHLSEDSLGGAINIVLKKHKKDLLNLAYSVGSFNTHQASANVSHRSEKGLLVDISTFYNYSDNSYHVWGEQISFRDYQGAITRGHKAKRFHDAFRSYGSKIDIGFEGVKWADRFTIGGVFSNDYKEIQHGVTMQRVFGDRHSRREANIATLNYRKKDIFTKGLSLNVDASYGQRKTQAIDTVGVMYDWRGPILYPDGNPVRYTTGSELGNRRTDETNFNKTFVVRANVAYQFFKNNTLMVNHLFNNFDRGVQDTYLPLGLQLLTNTRDLQKNITSVTYENLAFKQRLRTNIFYKYYRQKVTSNEPFQVSTQPLVYDVKKRNKVEEYNGFGGAMSYSVTPKLFVMASAEKAIRFPNENEIFGSPDNLVNPSNVHAEQSFNANVGVNFAGFTFGKHTLRGNVSIFYRDTQGMIRQAETSGNSGTTYYENLEDVLTKGIDAEINYAFANQLHIGLNVSKFDVLFNTEYNSKGEKYLYYKKQIRNEPSFKLNANATYYLDDVFVKGSRASLHYNIHFVESFLRNWSNVGLNNLDIIPTQFSNDIGFTYAFPKRKIMIGFDVKNIFDRQLYDNFGLQKSGRAFYGKITYHIF</sequence>
<dbReference type="Gene3D" id="2.170.130.10">
    <property type="entry name" value="TonB-dependent receptor, plug domain"/>
    <property type="match status" value="1"/>
</dbReference>
<evidence type="ECO:0000259" key="9">
    <source>
        <dbReference type="Pfam" id="PF07715"/>
    </source>
</evidence>
<feature type="domain" description="TonB-dependent receptor plug" evidence="9">
    <location>
        <begin position="47"/>
        <end position="145"/>
    </location>
</feature>
<proteinExistence type="inferred from homology"/>
<dbReference type="Proteomes" id="UP000270205">
    <property type="component" value="Unassembled WGS sequence"/>
</dbReference>